<sequence length="201" mass="21798">MFPLGTVLFPHMPLRLRVFEQRYLVMLSTLLQSDAAEFGVVLIERGQEVGGGEKRFGLGTVAEITSLGTQDGFIGLLAEGRQRIRIDEWLDDDPHPRAEVSPVPELTWDEQWRAPLANAERAVRRSLAVSSEFSELTWPADIGIQGDPVATAWQLAGVAPLGPLDQVGLLAATSAEELLVGLTELCDGISADLSAPWPDDA</sequence>
<dbReference type="Proteomes" id="UP001500051">
    <property type="component" value="Unassembled WGS sequence"/>
</dbReference>
<name>A0ABP7CQ86_9ACTN</name>
<dbReference type="EMBL" id="BAAAYX010000002">
    <property type="protein sequence ID" value="GAA3694590.1"/>
    <property type="molecule type" value="Genomic_DNA"/>
</dbReference>
<evidence type="ECO:0000259" key="1">
    <source>
        <dbReference type="PROSITE" id="PS51787"/>
    </source>
</evidence>
<protein>
    <submittedName>
        <fullName evidence="2">LON peptidase substrate-binding domain-containing protein</fullName>
    </submittedName>
</protein>
<dbReference type="PANTHER" id="PTHR46732">
    <property type="entry name" value="ATP-DEPENDENT PROTEASE LA (LON) DOMAIN PROTEIN"/>
    <property type="match status" value="1"/>
</dbReference>
<dbReference type="PANTHER" id="PTHR46732:SF8">
    <property type="entry name" value="ATP-DEPENDENT PROTEASE LA (LON) DOMAIN PROTEIN"/>
    <property type="match status" value="1"/>
</dbReference>
<proteinExistence type="predicted"/>
<dbReference type="InterPro" id="IPR046336">
    <property type="entry name" value="Lon_prtase_N_sf"/>
</dbReference>
<keyword evidence="3" id="KW-1185">Reference proteome</keyword>
<gene>
    <name evidence="2" type="ORF">GCM10022204_07990</name>
</gene>
<organism evidence="2 3">
    <name type="scientific">Microlunatus aurantiacus</name>
    <dbReference type="NCBI Taxonomy" id="446786"/>
    <lineage>
        <taxon>Bacteria</taxon>
        <taxon>Bacillati</taxon>
        <taxon>Actinomycetota</taxon>
        <taxon>Actinomycetes</taxon>
        <taxon>Propionibacteriales</taxon>
        <taxon>Propionibacteriaceae</taxon>
        <taxon>Microlunatus</taxon>
    </lineage>
</organism>
<accession>A0ABP7CQ86</accession>
<evidence type="ECO:0000313" key="3">
    <source>
        <dbReference type="Proteomes" id="UP001500051"/>
    </source>
</evidence>
<feature type="domain" description="Lon N-terminal" evidence="1">
    <location>
        <begin position="1"/>
        <end position="190"/>
    </location>
</feature>
<dbReference type="Gene3D" id="2.30.130.40">
    <property type="entry name" value="LON domain-like"/>
    <property type="match status" value="1"/>
</dbReference>
<comment type="caution">
    <text evidence="2">The sequence shown here is derived from an EMBL/GenBank/DDBJ whole genome shotgun (WGS) entry which is preliminary data.</text>
</comment>
<dbReference type="PROSITE" id="PS51787">
    <property type="entry name" value="LON_N"/>
    <property type="match status" value="1"/>
</dbReference>
<dbReference type="InterPro" id="IPR015947">
    <property type="entry name" value="PUA-like_sf"/>
</dbReference>
<dbReference type="SUPFAM" id="SSF88697">
    <property type="entry name" value="PUA domain-like"/>
    <property type="match status" value="1"/>
</dbReference>
<evidence type="ECO:0000313" key="2">
    <source>
        <dbReference type="EMBL" id="GAA3694590.1"/>
    </source>
</evidence>
<reference evidence="3" key="1">
    <citation type="journal article" date="2019" name="Int. J. Syst. Evol. Microbiol.">
        <title>The Global Catalogue of Microorganisms (GCM) 10K type strain sequencing project: providing services to taxonomists for standard genome sequencing and annotation.</title>
        <authorList>
            <consortium name="The Broad Institute Genomics Platform"/>
            <consortium name="The Broad Institute Genome Sequencing Center for Infectious Disease"/>
            <person name="Wu L."/>
            <person name="Ma J."/>
        </authorList>
    </citation>
    <scope>NUCLEOTIDE SEQUENCE [LARGE SCALE GENOMIC DNA]</scope>
    <source>
        <strain evidence="3">JCM 16548</strain>
    </source>
</reference>
<dbReference type="Pfam" id="PF02190">
    <property type="entry name" value="LON_substr_bdg"/>
    <property type="match status" value="1"/>
</dbReference>
<dbReference type="InterPro" id="IPR003111">
    <property type="entry name" value="Lon_prtase_N"/>
</dbReference>
<dbReference type="SMART" id="SM00464">
    <property type="entry name" value="LON"/>
    <property type="match status" value="1"/>
</dbReference>